<feature type="transmembrane region" description="Helical" evidence="1">
    <location>
        <begin position="46"/>
        <end position="72"/>
    </location>
</feature>
<dbReference type="AlphaFoldDB" id="M0I375"/>
<dbReference type="OrthoDB" id="275779at2157"/>
<dbReference type="PANTHER" id="PTHR36435">
    <property type="entry name" value="SLR1288 PROTEIN"/>
    <property type="match status" value="1"/>
</dbReference>
<keyword evidence="4" id="KW-1185">Reference proteome</keyword>
<organism evidence="3 4">
    <name type="scientific">Haloferax mucosum ATCC BAA-1512</name>
    <dbReference type="NCBI Taxonomy" id="662479"/>
    <lineage>
        <taxon>Archaea</taxon>
        <taxon>Methanobacteriati</taxon>
        <taxon>Methanobacteriota</taxon>
        <taxon>Stenosarchaea group</taxon>
        <taxon>Halobacteria</taxon>
        <taxon>Halobacteriales</taxon>
        <taxon>Haloferacaceae</taxon>
        <taxon>Haloferax</taxon>
    </lineage>
</organism>
<keyword evidence="1" id="KW-0812">Transmembrane</keyword>
<feature type="transmembrane region" description="Helical" evidence="1">
    <location>
        <begin position="170"/>
        <end position="189"/>
    </location>
</feature>
<dbReference type="GO" id="GO:0004175">
    <property type="term" value="F:endopeptidase activity"/>
    <property type="evidence" value="ECO:0007669"/>
    <property type="project" value="UniProtKB-ARBA"/>
</dbReference>
<dbReference type="RefSeq" id="WP_008321869.1">
    <property type="nucleotide sequence ID" value="NZ_AOLN01000019.1"/>
</dbReference>
<dbReference type="GO" id="GO:0080120">
    <property type="term" value="P:CAAX-box protein maturation"/>
    <property type="evidence" value="ECO:0007669"/>
    <property type="project" value="UniProtKB-ARBA"/>
</dbReference>
<sequence length="257" mass="26858">MSITTRVPDPIRSLGVAIGLGGAGLLFGILLVDATGRAVTSTGLQLSPLLLLVVSLVLMQGVAFGGVTLVYAKYRGFGPDHFGISIPSLRDLVAIIFGYVTAFGAILVIGNIIRVLGIQGAPNQVAEISAQNPEVLLFLIPASFLIIGPGEELLFRGVVQNRLRESFGPVSGILLASAFFAAIHFAALAGGTGARLVTISVLFVPSLIFGIAYELTDNLVVPSLIHGAYNATLFSLLYVLLKFAELNPDALPSGVLF</sequence>
<feature type="transmembrane region" description="Helical" evidence="1">
    <location>
        <begin position="92"/>
        <end position="113"/>
    </location>
</feature>
<feature type="transmembrane region" description="Helical" evidence="1">
    <location>
        <begin position="14"/>
        <end position="34"/>
    </location>
</feature>
<keyword evidence="1" id="KW-0472">Membrane</keyword>
<proteinExistence type="predicted"/>
<keyword evidence="1" id="KW-1133">Transmembrane helix</keyword>
<feature type="transmembrane region" description="Helical" evidence="1">
    <location>
        <begin position="219"/>
        <end position="241"/>
    </location>
</feature>
<gene>
    <name evidence="3" type="ORF">C440_16976</name>
</gene>
<comment type="caution">
    <text evidence="3">The sequence shown here is derived from an EMBL/GenBank/DDBJ whole genome shotgun (WGS) entry which is preliminary data.</text>
</comment>
<protein>
    <recommendedName>
        <fullName evidence="2">CAAX prenyl protease 2/Lysostaphin resistance protein A-like domain-containing protein</fullName>
    </recommendedName>
</protein>
<reference evidence="3 4" key="1">
    <citation type="journal article" date="2014" name="PLoS Genet.">
        <title>Phylogenetically driven sequencing of extremely halophilic archaea reveals strategies for static and dynamic osmo-response.</title>
        <authorList>
            <person name="Becker E.A."/>
            <person name="Seitzer P.M."/>
            <person name="Tritt A."/>
            <person name="Larsen D."/>
            <person name="Krusor M."/>
            <person name="Yao A.I."/>
            <person name="Wu D."/>
            <person name="Madern D."/>
            <person name="Eisen J.A."/>
            <person name="Darling A.E."/>
            <person name="Facciotti M.T."/>
        </authorList>
    </citation>
    <scope>NUCLEOTIDE SEQUENCE [LARGE SCALE GENOMIC DNA]</scope>
    <source>
        <strain evidence="3 4">ATCC BAA-1512</strain>
    </source>
</reference>
<dbReference type="InterPro" id="IPR052710">
    <property type="entry name" value="CAAX_protease"/>
</dbReference>
<dbReference type="STRING" id="662479.C440_16976"/>
<dbReference type="InterPro" id="IPR003675">
    <property type="entry name" value="Rce1/LyrA-like_dom"/>
</dbReference>
<evidence type="ECO:0000256" key="1">
    <source>
        <dbReference type="SAM" id="Phobius"/>
    </source>
</evidence>
<accession>M0I375</accession>
<dbReference type="PATRIC" id="fig|662479.7.peg.3447"/>
<feature type="domain" description="CAAX prenyl protease 2/Lysostaphin resistance protein A-like" evidence="2">
    <location>
        <begin position="136"/>
        <end position="231"/>
    </location>
</feature>
<evidence type="ECO:0000313" key="3">
    <source>
        <dbReference type="EMBL" id="ELZ90392.1"/>
    </source>
</evidence>
<dbReference type="Pfam" id="PF02517">
    <property type="entry name" value="Rce1-like"/>
    <property type="match status" value="1"/>
</dbReference>
<name>M0I375_9EURY</name>
<dbReference type="Proteomes" id="UP000011550">
    <property type="component" value="Unassembled WGS sequence"/>
</dbReference>
<dbReference type="EMBL" id="AOLN01000019">
    <property type="protein sequence ID" value="ELZ90392.1"/>
    <property type="molecule type" value="Genomic_DNA"/>
</dbReference>
<evidence type="ECO:0000259" key="2">
    <source>
        <dbReference type="Pfam" id="PF02517"/>
    </source>
</evidence>
<dbReference type="PANTHER" id="PTHR36435:SF1">
    <property type="entry name" value="CAAX AMINO TERMINAL PROTEASE FAMILY PROTEIN"/>
    <property type="match status" value="1"/>
</dbReference>
<evidence type="ECO:0000313" key="4">
    <source>
        <dbReference type="Proteomes" id="UP000011550"/>
    </source>
</evidence>
<feature type="transmembrane region" description="Helical" evidence="1">
    <location>
        <begin position="134"/>
        <end position="150"/>
    </location>
</feature>
<feature type="transmembrane region" description="Helical" evidence="1">
    <location>
        <begin position="196"/>
        <end position="213"/>
    </location>
</feature>